<evidence type="ECO:0000256" key="1">
    <source>
        <dbReference type="PROSITE-ProRule" id="PRU01094"/>
    </source>
</evidence>
<evidence type="ECO:0000259" key="2">
    <source>
        <dbReference type="PROSITE" id="PS51758"/>
    </source>
</evidence>
<reference evidence="3" key="1">
    <citation type="journal article" date="2023" name="Insect Mol. Biol.">
        <title>Genome sequencing provides insights into the evolution of gene families encoding plant cell wall-degrading enzymes in longhorned beetles.</title>
        <authorList>
            <person name="Shin N.R."/>
            <person name="Okamura Y."/>
            <person name="Kirsch R."/>
            <person name="Pauchet Y."/>
        </authorList>
    </citation>
    <scope>NUCLEOTIDE SEQUENCE</scope>
    <source>
        <strain evidence="3">AMC_N1</strain>
    </source>
</reference>
<dbReference type="AlphaFoldDB" id="A0AAV8X3P8"/>
<accession>A0AAV8X3P8</accession>
<protein>
    <recommendedName>
        <fullName evidence="2">Letm1 RBD domain-containing protein</fullName>
    </recommendedName>
</protein>
<evidence type="ECO:0000313" key="4">
    <source>
        <dbReference type="Proteomes" id="UP001162162"/>
    </source>
</evidence>
<proteinExistence type="predicted"/>
<name>A0AAV8X3P8_9CUCU</name>
<sequence>MDKAIMREGGVHNLPVEAMRNCCYIRGLNPAALNNEEMVEWLENWIKVSSQVDKHCYSLLLHAPILLGYNAPSNWMLIYPTK</sequence>
<dbReference type="InterPro" id="IPR033122">
    <property type="entry name" value="LETM1-like_RBD"/>
</dbReference>
<feature type="domain" description="Letm1 RBD" evidence="2">
    <location>
        <begin position="1"/>
        <end position="82"/>
    </location>
</feature>
<dbReference type="Pfam" id="PF07766">
    <property type="entry name" value="LETM1_RBD"/>
    <property type="match status" value="1"/>
</dbReference>
<dbReference type="EMBL" id="JAPWTK010001414">
    <property type="protein sequence ID" value="KAJ8932591.1"/>
    <property type="molecule type" value="Genomic_DNA"/>
</dbReference>
<dbReference type="PROSITE" id="PS51758">
    <property type="entry name" value="LETM1_RBD"/>
    <property type="match status" value="1"/>
</dbReference>
<keyword evidence="4" id="KW-1185">Reference proteome</keyword>
<evidence type="ECO:0000313" key="3">
    <source>
        <dbReference type="EMBL" id="KAJ8932591.1"/>
    </source>
</evidence>
<comment type="caution">
    <text evidence="3">The sequence shown here is derived from an EMBL/GenBank/DDBJ whole genome shotgun (WGS) entry which is preliminary data.</text>
</comment>
<gene>
    <name evidence="3" type="ORF">NQ318_023373</name>
</gene>
<keyword evidence="1" id="KW-0496">Mitochondrion</keyword>
<dbReference type="GO" id="GO:0043022">
    <property type="term" value="F:ribosome binding"/>
    <property type="evidence" value="ECO:0007669"/>
    <property type="project" value="InterPro"/>
</dbReference>
<dbReference type="Proteomes" id="UP001162162">
    <property type="component" value="Unassembled WGS sequence"/>
</dbReference>
<organism evidence="3 4">
    <name type="scientific">Aromia moschata</name>
    <dbReference type="NCBI Taxonomy" id="1265417"/>
    <lineage>
        <taxon>Eukaryota</taxon>
        <taxon>Metazoa</taxon>
        <taxon>Ecdysozoa</taxon>
        <taxon>Arthropoda</taxon>
        <taxon>Hexapoda</taxon>
        <taxon>Insecta</taxon>
        <taxon>Pterygota</taxon>
        <taxon>Neoptera</taxon>
        <taxon>Endopterygota</taxon>
        <taxon>Coleoptera</taxon>
        <taxon>Polyphaga</taxon>
        <taxon>Cucujiformia</taxon>
        <taxon>Chrysomeloidea</taxon>
        <taxon>Cerambycidae</taxon>
        <taxon>Cerambycinae</taxon>
        <taxon>Callichromatini</taxon>
        <taxon>Aromia</taxon>
    </lineage>
</organism>